<keyword evidence="3" id="KW-1133">Transmembrane helix</keyword>
<evidence type="ECO:0008006" key="8">
    <source>
        <dbReference type="Google" id="ProtNLM"/>
    </source>
</evidence>
<keyword evidence="1" id="KW-0328">Glycosyltransferase</keyword>
<keyword evidence="3" id="KW-0812">Transmembrane</keyword>
<gene>
    <name evidence="6" type="ORF">COX46_02500</name>
</gene>
<dbReference type="InterPro" id="IPR004276">
    <property type="entry name" value="GlycoTrans_28_N"/>
</dbReference>
<dbReference type="EMBL" id="PCRF01000118">
    <property type="protein sequence ID" value="PIP16395.1"/>
    <property type="molecule type" value="Genomic_DNA"/>
</dbReference>
<dbReference type="GO" id="GO:0016758">
    <property type="term" value="F:hexosyltransferase activity"/>
    <property type="evidence" value="ECO:0007669"/>
    <property type="project" value="InterPro"/>
</dbReference>
<dbReference type="PANTHER" id="PTHR21015">
    <property type="entry name" value="UDP-N-ACETYLGLUCOSAMINE--N-ACETYLMURAMYL-(PENTAPEPTIDE) PYROPHOSPHORYL-UNDECAPRENOL N-ACETYLGLUCOSAMINE TRANSFERASE 1"/>
    <property type="match status" value="1"/>
</dbReference>
<sequence>MKNEFYKAGIPFQEVPVVRLPSRKRDLISFPFRALWAFLFAFGYLLRHRPIAVIGMGGYASVAPALSAIILRIPLYFCEQNLLPGKSTRIFSAGCRAVFTSFPESRNYLRAKNVLETGNPLRPFRMVREKGELRMNMGLAKEKFTVLVLGGSQGAHQINLKVLASLYYLSPNEVQFIHLIGPNDYQLVSETCRKKNFQNYSQSFFSEMELLYTAADLAICRSGATTIAELTAFGLPSILVPYPFAAEDHQTLNANYLVKNGAGILKKESGLSGEILAEEIKNLAGNPQKISTLSEAARKLAHPEPARRIVS</sequence>
<reference evidence="6 7" key="1">
    <citation type="submission" date="2017-09" db="EMBL/GenBank/DDBJ databases">
        <title>Depth-based differentiation of microbial function through sediment-hosted aquifers and enrichment of novel symbionts in the deep terrestrial subsurface.</title>
        <authorList>
            <person name="Probst A.J."/>
            <person name="Ladd B."/>
            <person name="Jarett J.K."/>
            <person name="Geller-Mcgrath D.E."/>
            <person name="Sieber C.M."/>
            <person name="Emerson J.B."/>
            <person name="Anantharaman K."/>
            <person name="Thomas B.C."/>
            <person name="Malmstrom R."/>
            <person name="Stieglmeier M."/>
            <person name="Klingl A."/>
            <person name="Woyke T."/>
            <person name="Ryan C.M."/>
            <person name="Banfield J.F."/>
        </authorList>
    </citation>
    <scope>NUCLEOTIDE SEQUENCE [LARGE SCALE GENOMIC DNA]</scope>
    <source>
        <strain evidence="6">CG23_combo_of_CG06-09_8_20_14_all_48_7</strain>
    </source>
</reference>
<dbReference type="Proteomes" id="UP000230392">
    <property type="component" value="Unassembled WGS sequence"/>
</dbReference>
<comment type="caution">
    <text evidence="6">The sequence shown here is derived from an EMBL/GenBank/DDBJ whole genome shotgun (WGS) entry which is preliminary data.</text>
</comment>
<dbReference type="AlphaFoldDB" id="A0A2G9YB02"/>
<dbReference type="CDD" id="cd03785">
    <property type="entry name" value="GT28_MurG"/>
    <property type="match status" value="1"/>
</dbReference>
<dbReference type="Gene3D" id="3.40.50.2000">
    <property type="entry name" value="Glycogen Phosphorylase B"/>
    <property type="match status" value="2"/>
</dbReference>
<organism evidence="6 7">
    <name type="scientific">bacterium (Candidatus Ratteibacteria) CG23_combo_of_CG06-09_8_20_14_all_48_7</name>
    <dbReference type="NCBI Taxonomy" id="2014292"/>
    <lineage>
        <taxon>Bacteria</taxon>
        <taxon>Candidatus Ratteibacteria</taxon>
    </lineage>
</organism>
<name>A0A2G9YB02_9BACT</name>
<dbReference type="InterPro" id="IPR007235">
    <property type="entry name" value="Glyco_trans_28_C"/>
</dbReference>
<feature type="domain" description="Glycosyltransferase family 28 N-terminal" evidence="4">
    <location>
        <begin position="6"/>
        <end position="99"/>
    </location>
</feature>
<evidence type="ECO:0000256" key="2">
    <source>
        <dbReference type="ARBA" id="ARBA00022679"/>
    </source>
</evidence>
<dbReference type="PANTHER" id="PTHR21015:SF22">
    <property type="entry name" value="GLYCOSYLTRANSFERASE"/>
    <property type="match status" value="1"/>
</dbReference>
<keyword evidence="3" id="KW-0472">Membrane</keyword>
<evidence type="ECO:0000259" key="5">
    <source>
        <dbReference type="Pfam" id="PF04101"/>
    </source>
</evidence>
<feature type="transmembrane region" description="Helical" evidence="3">
    <location>
        <begin position="58"/>
        <end position="77"/>
    </location>
</feature>
<keyword evidence="2" id="KW-0808">Transferase</keyword>
<evidence type="ECO:0000256" key="3">
    <source>
        <dbReference type="SAM" id="Phobius"/>
    </source>
</evidence>
<feature type="transmembrane region" description="Helical" evidence="3">
    <location>
        <begin position="27"/>
        <end position="46"/>
    </location>
</feature>
<evidence type="ECO:0000313" key="7">
    <source>
        <dbReference type="Proteomes" id="UP000230392"/>
    </source>
</evidence>
<feature type="non-terminal residue" evidence="6">
    <location>
        <position position="311"/>
    </location>
</feature>
<dbReference type="SUPFAM" id="SSF53756">
    <property type="entry name" value="UDP-Glycosyltransferase/glycogen phosphorylase"/>
    <property type="match status" value="1"/>
</dbReference>
<accession>A0A2G9YB02</accession>
<evidence type="ECO:0000259" key="4">
    <source>
        <dbReference type="Pfam" id="PF03033"/>
    </source>
</evidence>
<protein>
    <recommendedName>
        <fullName evidence="8">Undecaprenyldiphospho-muramoylpentapeptide beta-N-acetylglucosaminyltransferase</fullName>
    </recommendedName>
</protein>
<proteinExistence type="predicted"/>
<evidence type="ECO:0000256" key="1">
    <source>
        <dbReference type="ARBA" id="ARBA00022676"/>
    </source>
</evidence>
<dbReference type="GO" id="GO:0005975">
    <property type="term" value="P:carbohydrate metabolic process"/>
    <property type="evidence" value="ECO:0007669"/>
    <property type="project" value="InterPro"/>
</dbReference>
<dbReference type="GO" id="GO:1901137">
    <property type="term" value="P:carbohydrate derivative biosynthetic process"/>
    <property type="evidence" value="ECO:0007669"/>
    <property type="project" value="UniProtKB-ARBA"/>
</dbReference>
<dbReference type="Pfam" id="PF04101">
    <property type="entry name" value="Glyco_tran_28_C"/>
    <property type="match status" value="1"/>
</dbReference>
<feature type="domain" description="Glycosyl transferase family 28 C-terminal" evidence="5">
    <location>
        <begin position="145"/>
        <end position="300"/>
    </location>
</feature>
<evidence type="ECO:0000313" key="6">
    <source>
        <dbReference type="EMBL" id="PIP16395.1"/>
    </source>
</evidence>
<dbReference type="Pfam" id="PF03033">
    <property type="entry name" value="Glyco_transf_28"/>
    <property type="match status" value="1"/>
</dbReference>